<evidence type="ECO:0000259" key="1">
    <source>
        <dbReference type="Pfam" id="PF12022"/>
    </source>
</evidence>
<dbReference type="GO" id="GO:0016020">
    <property type="term" value="C:membrane"/>
    <property type="evidence" value="ECO:0007669"/>
    <property type="project" value="InterPro"/>
</dbReference>
<keyword evidence="3" id="KW-1185">Reference proteome</keyword>
<dbReference type="PANTHER" id="PTHR12961:SF0">
    <property type="entry name" value="CONSERVED OLIGOMERIC GOLGI COMPLEX SUBUNIT 2"/>
    <property type="match status" value="1"/>
</dbReference>
<dbReference type="InterPro" id="IPR009316">
    <property type="entry name" value="COG2"/>
</dbReference>
<dbReference type="GO" id="GO:0015031">
    <property type="term" value="P:protein transport"/>
    <property type="evidence" value="ECO:0007669"/>
    <property type="project" value="InterPro"/>
</dbReference>
<comment type="caution">
    <text evidence="2">The sequence shown here is derived from an EMBL/GenBank/DDBJ whole genome shotgun (WGS) entry which is preliminary data.</text>
</comment>
<dbReference type="GO" id="GO:0006891">
    <property type="term" value="P:intra-Golgi vesicle-mediated transport"/>
    <property type="evidence" value="ECO:0007669"/>
    <property type="project" value="TreeGrafter"/>
</dbReference>
<organism evidence="2 3">
    <name type="scientific">Adiantum capillus-veneris</name>
    <name type="common">Maidenhair fern</name>
    <dbReference type="NCBI Taxonomy" id="13818"/>
    <lineage>
        <taxon>Eukaryota</taxon>
        <taxon>Viridiplantae</taxon>
        <taxon>Streptophyta</taxon>
        <taxon>Embryophyta</taxon>
        <taxon>Tracheophyta</taxon>
        <taxon>Polypodiopsida</taxon>
        <taxon>Polypodiidae</taxon>
        <taxon>Polypodiales</taxon>
        <taxon>Pteridineae</taxon>
        <taxon>Pteridaceae</taxon>
        <taxon>Vittarioideae</taxon>
        <taxon>Adiantum</taxon>
    </lineage>
</organism>
<dbReference type="PANTHER" id="PTHR12961">
    <property type="entry name" value="CONSERVED OLIGOMERIC GOLGI COMPLEX COMPONENT 2"/>
    <property type="match status" value="1"/>
</dbReference>
<dbReference type="Proteomes" id="UP000886520">
    <property type="component" value="Chromosome 22"/>
</dbReference>
<gene>
    <name evidence="2" type="ORF">GOP47_0023279</name>
</gene>
<evidence type="ECO:0000313" key="2">
    <source>
        <dbReference type="EMBL" id="KAI5062740.1"/>
    </source>
</evidence>
<dbReference type="OrthoDB" id="332281at2759"/>
<dbReference type="EMBL" id="JABFUD020000022">
    <property type="protein sequence ID" value="KAI5062740.1"/>
    <property type="molecule type" value="Genomic_DNA"/>
</dbReference>
<name>A0A9D4Z6D1_ADICA</name>
<dbReference type="Pfam" id="PF12022">
    <property type="entry name" value="COG2_C"/>
    <property type="match status" value="1"/>
</dbReference>
<evidence type="ECO:0000313" key="3">
    <source>
        <dbReference type="Proteomes" id="UP000886520"/>
    </source>
</evidence>
<dbReference type="GO" id="GO:0017119">
    <property type="term" value="C:Golgi transport complex"/>
    <property type="evidence" value="ECO:0007669"/>
    <property type="project" value="TreeGrafter"/>
</dbReference>
<protein>
    <recommendedName>
        <fullName evidence="1">COG complex component COG2 C-terminal domain-containing protein</fullName>
    </recommendedName>
</protein>
<dbReference type="AlphaFoldDB" id="A0A9D4Z6D1"/>
<accession>A0A9D4Z6D1</accession>
<proteinExistence type="predicted"/>
<dbReference type="GO" id="GO:0007030">
    <property type="term" value="P:Golgi organization"/>
    <property type="evidence" value="ECO:0007669"/>
    <property type="project" value="InterPro"/>
</dbReference>
<sequence>MAVADQTMSDMHSSHSMPLLQALRAALDNHLQRVLLVNLADQLDKDYPLFLDVVNGIQLQLLAKNDHANTSASINGLRCMVSCAKESLVTCLSGIQANLHLQAEVTHTQKFLELLLHITGLVSKIDSLLLQDQKLQINDMHLESRSILLVRIVTHLEDLNVSLVRVDSDFSPNHHRPLLLMNLEPTIQSFHKCVDAILHDCFKLALQQQHEASILRCLQSYLALDNVVGARDAIRLSVVAPIMDQVFYHNATKNVLLHDDLKEVKMLINASICKFLLDITSSKLAWDGAACFDFLGACILQELQSAIQRTRALALSPGEPSSFLANYKQILEFLDFMEAHYCPSRKSILHFRSQAEYTHFLNPWKAREIGYFTLRHQEIVGELEHALMGEPILNNKHLSLAKPSLAASKALEQCLLKCWDIDMFVTSLSHKFLALTLQLISRYSTWLASALSSHSRQNNFMYHVEHDVTLLVDMLKGPFLNMILRLLQSSSTSITDEVISLIHDSIYDGAKTMMESLLVVKT</sequence>
<dbReference type="InterPro" id="IPR024603">
    <property type="entry name" value="COG_complex_COG2_C"/>
</dbReference>
<reference evidence="2" key="1">
    <citation type="submission" date="2021-01" db="EMBL/GenBank/DDBJ databases">
        <title>Adiantum capillus-veneris genome.</title>
        <authorList>
            <person name="Fang Y."/>
            <person name="Liao Q."/>
        </authorList>
    </citation>
    <scope>NUCLEOTIDE SEQUENCE</scope>
    <source>
        <strain evidence="2">H3</strain>
        <tissue evidence="2">Leaf</tissue>
    </source>
</reference>
<feature type="domain" description="COG complex component COG2 C-terminal" evidence="1">
    <location>
        <begin position="371"/>
        <end position="504"/>
    </location>
</feature>